<keyword evidence="4" id="KW-1185">Reference proteome</keyword>
<dbReference type="STRING" id="670487.Ocepr_1160"/>
<dbReference type="Gene3D" id="3.30.110.70">
    <property type="entry name" value="Hypothetical protein apc22750. Chain B"/>
    <property type="match status" value="1"/>
</dbReference>
<dbReference type="OrthoDB" id="9796448at2"/>
<dbReference type="PANTHER" id="PTHR34068:SF1">
    <property type="entry name" value="UPF0145 PROTEIN YBJQ"/>
    <property type="match status" value="1"/>
</dbReference>
<name>E4U8D7_OCEP5</name>
<dbReference type="InterPro" id="IPR002765">
    <property type="entry name" value="UPF0145_YbjQ-like"/>
</dbReference>
<dbReference type="PANTHER" id="PTHR34068">
    <property type="entry name" value="UPF0145 PROTEIN YBJQ"/>
    <property type="match status" value="1"/>
</dbReference>
<dbReference type="EMBL" id="CP002361">
    <property type="protein sequence ID" value="ADR36617.1"/>
    <property type="molecule type" value="Genomic_DNA"/>
</dbReference>
<evidence type="ECO:0000256" key="1">
    <source>
        <dbReference type="ARBA" id="ARBA00010751"/>
    </source>
</evidence>
<gene>
    <name evidence="3" type="ordered locus">Ocepr_1160</name>
</gene>
<dbReference type="SUPFAM" id="SSF117782">
    <property type="entry name" value="YbjQ-like"/>
    <property type="match status" value="1"/>
</dbReference>
<dbReference type="eggNOG" id="COG0393">
    <property type="taxonomic scope" value="Bacteria"/>
</dbReference>
<evidence type="ECO:0000256" key="2">
    <source>
        <dbReference type="HAMAP-Rule" id="MF_00338"/>
    </source>
</evidence>
<dbReference type="HOGENOM" id="CLU_117144_3_2_0"/>
<organism evidence="3 4">
    <name type="scientific">Oceanithermus profundus (strain DSM 14977 / NBRC 100410 / VKM B-2274 / 506)</name>
    <dbReference type="NCBI Taxonomy" id="670487"/>
    <lineage>
        <taxon>Bacteria</taxon>
        <taxon>Thermotogati</taxon>
        <taxon>Deinococcota</taxon>
        <taxon>Deinococci</taxon>
        <taxon>Thermales</taxon>
        <taxon>Thermaceae</taxon>
        <taxon>Oceanithermus</taxon>
    </lineage>
</organism>
<sequence length="103" mass="10972">MILTTTSQIDGKPVQEYKGVVHGETIVGANIFKDLMASVRDVFGGRSGAYEAELKKAREIALTELAEEAKKLGANAVIGIDLDYEVIGQSMLMVTATGTAVRV</sequence>
<dbReference type="AlphaFoldDB" id="E4U8D7"/>
<comment type="similarity">
    <text evidence="1 2">Belongs to the UPF0145 family.</text>
</comment>
<dbReference type="Proteomes" id="UP000008722">
    <property type="component" value="Chromosome"/>
</dbReference>
<accession>E4U8D7</accession>
<proteinExistence type="inferred from homology"/>
<dbReference type="KEGG" id="opr:Ocepr_1160"/>
<evidence type="ECO:0000313" key="4">
    <source>
        <dbReference type="Proteomes" id="UP000008722"/>
    </source>
</evidence>
<dbReference type="HAMAP" id="MF_00338">
    <property type="entry name" value="UPF0145"/>
    <property type="match status" value="1"/>
</dbReference>
<reference evidence="4" key="1">
    <citation type="submission" date="2010-11" db="EMBL/GenBank/DDBJ databases">
        <title>The complete sequence of chromosome of Oceanithermus profundus DSM 14977.</title>
        <authorList>
            <consortium name="US DOE Joint Genome Institute (JGI-PGF)"/>
            <person name="Lucas S."/>
            <person name="Copeland A."/>
            <person name="Lapidus A."/>
            <person name="Bruce D."/>
            <person name="Goodwin L."/>
            <person name="Pitluck S."/>
            <person name="Kyrpides N."/>
            <person name="Mavromatis K."/>
            <person name="Pagani I."/>
            <person name="Ivanova N."/>
            <person name="Zhang X."/>
            <person name="Brettin T."/>
            <person name="Detter J.C."/>
            <person name="Tapia R."/>
            <person name="Han C."/>
            <person name="Land M."/>
            <person name="Hauser L."/>
            <person name="Markowitz V."/>
            <person name="Cheng J.-F."/>
            <person name="Hugenholtz P."/>
            <person name="Woyke T."/>
            <person name="Wu D."/>
            <person name="Tindall B."/>
            <person name="Faehnrich R."/>
            <person name="Brambilla E."/>
            <person name="Klenk H.-P."/>
            <person name="Eisen J.A."/>
        </authorList>
    </citation>
    <scope>NUCLEOTIDE SEQUENCE [LARGE SCALE GENOMIC DNA]</scope>
    <source>
        <strain evidence="4">DSM 14977 / NBRC 100410 / VKM B-2274 / 506</strain>
    </source>
</reference>
<dbReference type="InterPro" id="IPR035439">
    <property type="entry name" value="UPF0145_dom_sf"/>
</dbReference>
<reference evidence="3 4" key="2">
    <citation type="journal article" date="2011" name="Stand. Genomic Sci.">
        <title>Complete genome sequence of Oceanithermus profundus type strain (506).</title>
        <authorList>
            <person name="Pati A."/>
            <person name="Zhang X."/>
            <person name="Lapidus A."/>
            <person name="Nolan M."/>
            <person name="Lucas S."/>
            <person name="Del Rio T.G."/>
            <person name="Tice H."/>
            <person name="Cheng J.F."/>
            <person name="Tapia R."/>
            <person name="Han C."/>
            <person name="Goodwin L."/>
            <person name="Pitluck S."/>
            <person name="Liolios K."/>
            <person name="Pagani I."/>
            <person name="Ivanova N."/>
            <person name="Mavromatis K."/>
            <person name="Chen A."/>
            <person name="Palaniappan K."/>
            <person name="Hauser L."/>
            <person name="Jeffries C.D."/>
            <person name="Brambilla E.M."/>
            <person name="Rohl A."/>
            <person name="Mwirichia R."/>
            <person name="Rohde M."/>
            <person name="Tindall B.J."/>
            <person name="Sikorski J."/>
            <person name="Wirth R."/>
            <person name="Goker M."/>
            <person name="Woyke T."/>
            <person name="Detter J.C."/>
            <person name="Bristow J."/>
            <person name="Eisen J.A."/>
            <person name="Markowitz V."/>
            <person name="Hugenholtz P."/>
            <person name="Kyrpides N.C."/>
            <person name="Klenk H.P."/>
            <person name="Land M."/>
        </authorList>
    </citation>
    <scope>NUCLEOTIDE SEQUENCE [LARGE SCALE GENOMIC DNA]</scope>
    <source>
        <strain evidence="4">DSM 14977 / NBRC 100410 / VKM B-2274 / 506</strain>
    </source>
</reference>
<evidence type="ECO:0000313" key="3">
    <source>
        <dbReference type="EMBL" id="ADR36617.1"/>
    </source>
</evidence>
<dbReference type="Pfam" id="PF01906">
    <property type="entry name" value="YbjQ_1"/>
    <property type="match status" value="1"/>
</dbReference>
<protein>
    <recommendedName>
        <fullName evidence="2">UPF0145 protein Ocepr_1160</fullName>
    </recommendedName>
</protein>
<dbReference type="RefSeq" id="WP_013457787.1">
    <property type="nucleotide sequence ID" value="NC_014761.1"/>
</dbReference>